<evidence type="ECO:0000256" key="5">
    <source>
        <dbReference type="SAM" id="Phobius"/>
    </source>
</evidence>
<dbReference type="RefSeq" id="WP_014805024.1">
    <property type="nucleotide sequence ID" value="NC_018020.1"/>
</dbReference>
<evidence type="ECO:0000313" key="7">
    <source>
        <dbReference type="Proteomes" id="UP000006048"/>
    </source>
</evidence>
<evidence type="ECO:0000256" key="4">
    <source>
        <dbReference type="SAM" id="MobiDB-lite"/>
    </source>
</evidence>
<dbReference type="KEGG" id="tpx:Turpa_3913"/>
<dbReference type="PROSITE" id="PS50293">
    <property type="entry name" value="TPR_REGION"/>
    <property type="match status" value="1"/>
</dbReference>
<accession>I4BB90</accession>
<keyword evidence="7" id="KW-1185">Reference proteome</keyword>
<protein>
    <submittedName>
        <fullName evidence="6">Tetratricopeptide TPR_2 repeat-containing protein</fullName>
    </submittedName>
</protein>
<sequence>MIEAPHRRLKTIVALGILAGLVVAAYFTLNSRTALDGFDPAAIRDERDIKVESLLELLRLDPKDYKTHGELAKVYFELKKYNDAEKHALSAVELGKGQNASAAFLAEQYLLLSKIYQAMGTPEALEKSLRYAELAAAADPTKTAPLKRKGQVFEAQKKGDKARLEYLKALKLDEKDPETYALLANQEFKKGKKKAAMEWLKMGVRRNPTSAIAFRNLARGYNRIGDLTKAKEAYERALALDPKNGALRYEYAKLLRKLGDEKGYLAELQRAHADAPNDARILAAMGDAELAAGNKRRALELYREALKRDGSNAALRSRYTALYNELKAAENKSAGADGKSGTTGGNGGTGADGTNGQPGGGSGNSTGAAGEAGGSAGSDKNAAGGGKGESTQGESLESGAGNKNGKKSSDGNAAAAIEAGKKAFAEKDYGAAEAQFRKALEKDPENADARYFLGRALEAQGKNEAAIAEYRRLLAQDPTHAKGNYYLGRLLYQAQKYAEAERHFAASVKSDGAFAPARYSQGLAQEKQGKTSEALASYQGASAADPKLTQAEFNRAIIFKKKGQYDEALAALAKSGNGSDVDYQRGEILLKQKKYAESKEAFQRVLKEKPQHYEAAFNLALSYHKLGDPAGADQVLSKVIRDDSPADLHYTYGKLLEDSGELAGAEKQYRASVQKNPGYFKGWLNLGRVAAKAQKYDQAEMAYRKAQALEADSLEANLNLANVLYKQKKHQNAIEYFEAARLKSNSKEVALPLAGSYEETQQNEKAAKVYQQFLNENPKDRVALERLGYLYYRKMRDKDKALEQFNKLLKYYPDSEKAAEYKGIVKLIEKQKAE</sequence>
<dbReference type="PROSITE" id="PS50005">
    <property type="entry name" value="TPR"/>
    <property type="match status" value="6"/>
</dbReference>
<dbReference type="Gene3D" id="1.25.40.10">
    <property type="entry name" value="Tetratricopeptide repeat domain"/>
    <property type="match status" value="4"/>
</dbReference>
<dbReference type="HOGENOM" id="CLU_340374_0_0_12"/>
<dbReference type="STRING" id="869212.Turpa_3913"/>
<feature type="compositionally biased region" description="Gly residues" evidence="4">
    <location>
        <begin position="341"/>
        <end position="376"/>
    </location>
</feature>
<dbReference type="AlphaFoldDB" id="I4BB90"/>
<feature type="repeat" description="TPR" evidence="3">
    <location>
        <begin position="680"/>
        <end position="713"/>
    </location>
</feature>
<dbReference type="SMART" id="SM00028">
    <property type="entry name" value="TPR"/>
    <property type="match status" value="16"/>
</dbReference>
<evidence type="ECO:0000256" key="3">
    <source>
        <dbReference type="PROSITE-ProRule" id="PRU00339"/>
    </source>
</evidence>
<dbReference type="InterPro" id="IPR011990">
    <property type="entry name" value="TPR-like_helical_dom_sf"/>
</dbReference>
<dbReference type="Pfam" id="PF13429">
    <property type="entry name" value="TPR_15"/>
    <property type="match status" value="1"/>
</dbReference>
<dbReference type="EMBL" id="CP002959">
    <property type="protein sequence ID" value="AFM14547.1"/>
    <property type="molecule type" value="Genomic_DNA"/>
</dbReference>
<feature type="repeat" description="TPR" evidence="3">
    <location>
        <begin position="413"/>
        <end position="446"/>
    </location>
</feature>
<keyword evidence="1" id="KW-0677">Repeat</keyword>
<keyword evidence="5" id="KW-0472">Membrane</keyword>
<feature type="repeat" description="TPR" evidence="3">
    <location>
        <begin position="447"/>
        <end position="480"/>
    </location>
</feature>
<dbReference type="Pfam" id="PF13432">
    <property type="entry name" value="TPR_16"/>
    <property type="match status" value="3"/>
</dbReference>
<keyword evidence="2 3" id="KW-0802">TPR repeat</keyword>
<keyword evidence="5" id="KW-0812">Transmembrane</keyword>
<dbReference type="InterPro" id="IPR051012">
    <property type="entry name" value="CellSynth/LPSAsmb/PSIAsmb"/>
</dbReference>
<evidence type="ECO:0000313" key="6">
    <source>
        <dbReference type="EMBL" id="AFM14547.1"/>
    </source>
</evidence>
<dbReference type="Proteomes" id="UP000006048">
    <property type="component" value="Chromosome"/>
</dbReference>
<dbReference type="SUPFAM" id="SSF81901">
    <property type="entry name" value="HCP-like"/>
    <property type="match status" value="1"/>
</dbReference>
<evidence type="ECO:0000256" key="2">
    <source>
        <dbReference type="ARBA" id="ARBA00022803"/>
    </source>
</evidence>
<dbReference type="SMART" id="SM00386">
    <property type="entry name" value="HAT"/>
    <property type="match status" value="5"/>
</dbReference>
<proteinExistence type="predicted"/>
<dbReference type="OrthoDB" id="7295585at2"/>
<dbReference type="PANTHER" id="PTHR45586:SF1">
    <property type="entry name" value="LIPOPOLYSACCHARIDE ASSEMBLY PROTEIN B"/>
    <property type="match status" value="1"/>
</dbReference>
<feature type="transmembrane region" description="Helical" evidence="5">
    <location>
        <begin position="12"/>
        <end position="29"/>
    </location>
</feature>
<reference evidence="6 7" key="1">
    <citation type="submission" date="2012-06" db="EMBL/GenBank/DDBJ databases">
        <title>The complete chromosome of genome of Turneriella parva DSM 21527.</title>
        <authorList>
            <consortium name="US DOE Joint Genome Institute (JGI-PGF)"/>
            <person name="Lucas S."/>
            <person name="Han J."/>
            <person name="Lapidus A."/>
            <person name="Bruce D."/>
            <person name="Goodwin L."/>
            <person name="Pitluck S."/>
            <person name="Peters L."/>
            <person name="Kyrpides N."/>
            <person name="Mavromatis K."/>
            <person name="Ivanova N."/>
            <person name="Mikhailova N."/>
            <person name="Chertkov O."/>
            <person name="Detter J.C."/>
            <person name="Tapia R."/>
            <person name="Han C."/>
            <person name="Land M."/>
            <person name="Hauser L."/>
            <person name="Markowitz V."/>
            <person name="Cheng J.-F."/>
            <person name="Hugenholtz P."/>
            <person name="Woyke T."/>
            <person name="Wu D."/>
            <person name="Gronow S."/>
            <person name="Wellnitz S."/>
            <person name="Brambilla E."/>
            <person name="Klenk H.-P."/>
            <person name="Eisen J.A."/>
        </authorList>
    </citation>
    <scope>NUCLEOTIDE SEQUENCE [LARGE SCALE GENOMIC DNA]</scope>
    <source>
        <strain evidence="7">ATCC BAA-1111 / DSM 21527 / NCTC 11395 / H</strain>
    </source>
</reference>
<dbReference type="InterPro" id="IPR003107">
    <property type="entry name" value="HAT"/>
</dbReference>
<dbReference type="InterPro" id="IPR019734">
    <property type="entry name" value="TPR_rpt"/>
</dbReference>
<dbReference type="GO" id="GO:0006396">
    <property type="term" value="P:RNA processing"/>
    <property type="evidence" value="ECO:0007669"/>
    <property type="project" value="InterPro"/>
</dbReference>
<keyword evidence="5" id="KW-1133">Transmembrane helix</keyword>
<feature type="repeat" description="TPR" evidence="3">
    <location>
        <begin position="211"/>
        <end position="244"/>
    </location>
</feature>
<organism evidence="6 7">
    <name type="scientific">Turneriella parva (strain ATCC BAA-1111 / DSM 21527 / NCTC 11395 / H)</name>
    <name type="common">Leptospira parva</name>
    <dbReference type="NCBI Taxonomy" id="869212"/>
    <lineage>
        <taxon>Bacteria</taxon>
        <taxon>Pseudomonadati</taxon>
        <taxon>Spirochaetota</taxon>
        <taxon>Spirochaetia</taxon>
        <taxon>Leptospirales</taxon>
        <taxon>Leptospiraceae</taxon>
        <taxon>Turneriella</taxon>
    </lineage>
</organism>
<name>I4BB90_TURPD</name>
<gene>
    <name evidence="6" type="ordered locus">Turpa_3913</name>
</gene>
<feature type="repeat" description="TPR" evidence="3">
    <location>
        <begin position="279"/>
        <end position="312"/>
    </location>
</feature>
<dbReference type="PANTHER" id="PTHR45586">
    <property type="entry name" value="TPR REPEAT-CONTAINING PROTEIN PA4667"/>
    <property type="match status" value="1"/>
</dbReference>
<feature type="region of interest" description="Disordered" evidence="4">
    <location>
        <begin position="330"/>
        <end position="411"/>
    </location>
</feature>
<dbReference type="Pfam" id="PF14559">
    <property type="entry name" value="TPR_19"/>
    <property type="match status" value="1"/>
</dbReference>
<feature type="repeat" description="TPR" evidence="3">
    <location>
        <begin position="579"/>
        <end position="612"/>
    </location>
</feature>
<evidence type="ECO:0000256" key="1">
    <source>
        <dbReference type="ARBA" id="ARBA00022737"/>
    </source>
</evidence>
<dbReference type="SUPFAM" id="SSF48452">
    <property type="entry name" value="TPR-like"/>
    <property type="match status" value="1"/>
</dbReference>
<dbReference type="Pfam" id="PF13174">
    <property type="entry name" value="TPR_6"/>
    <property type="match status" value="2"/>
</dbReference>